<proteinExistence type="predicted"/>
<dbReference type="AlphaFoldDB" id="A0A3B0SLA7"/>
<feature type="non-terminal residue" evidence="1">
    <location>
        <position position="237"/>
    </location>
</feature>
<organism evidence="1">
    <name type="scientific">hydrothermal vent metagenome</name>
    <dbReference type="NCBI Taxonomy" id="652676"/>
    <lineage>
        <taxon>unclassified sequences</taxon>
        <taxon>metagenomes</taxon>
        <taxon>ecological metagenomes</taxon>
    </lineage>
</organism>
<sequence>MSGNHTYLTAFGRSPAIFQAMLIVVASSFSSLAQETKSVLSPSFAEVIHRLEATEAELQNLRERGSKPCGVCQESPSSNKSSWKIVPFGYLSGEAIGTTSATISRPLILYVAEDLGASDQIFSVTGQTTALGLDFSGPKMGTFQSGGMILFNFLGDRPALNQATPFFLRGYGELKNENWRFTFGQQGDLFNPIDPVTVNFGGHKQAGNGGAFRGSLRVERYLRPTETVQWTLQAALS</sequence>
<dbReference type="EMBL" id="UOEH01000556">
    <property type="protein sequence ID" value="VAW07041.1"/>
    <property type="molecule type" value="Genomic_DNA"/>
</dbReference>
<name>A0A3B0SLA7_9ZZZZ</name>
<accession>A0A3B0SLA7</accession>
<evidence type="ECO:0000313" key="1">
    <source>
        <dbReference type="EMBL" id="VAW07041.1"/>
    </source>
</evidence>
<gene>
    <name evidence="1" type="ORF">MNBD_ALPHA05-1955</name>
</gene>
<protein>
    <submittedName>
        <fullName evidence="1">Uncharacterized protein</fullName>
    </submittedName>
</protein>
<reference evidence="1" key="1">
    <citation type="submission" date="2018-06" db="EMBL/GenBank/DDBJ databases">
        <authorList>
            <person name="Zhirakovskaya E."/>
        </authorList>
    </citation>
    <scope>NUCLEOTIDE SEQUENCE</scope>
</reference>